<dbReference type="PANTHER" id="PTHR11538:SF26">
    <property type="entry name" value="FERREDOXIN-FOLD ANTICODON-BINDING DOMAIN-CONTAINING PROTEIN 1"/>
    <property type="match status" value="1"/>
</dbReference>
<dbReference type="PANTHER" id="PTHR11538">
    <property type="entry name" value="PHENYLALANYL-TRNA SYNTHETASE"/>
    <property type="match status" value="1"/>
</dbReference>
<feature type="region of interest" description="Disordered" evidence="1">
    <location>
        <begin position="309"/>
        <end position="340"/>
    </location>
</feature>
<proteinExistence type="predicted"/>
<feature type="compositionally biased region" description="Low complexity" evidence="1">
    <location>
        <begin position="61"/>
        <end position="73"/>
    </location>
</feature>
<evidence type="ECO:0000259" key="2">
    <source>
        <dbReference type="Pfam" id="PF10354"/>
    </source>
</evidence>
<evidence type="ECO:0000313" key="3">
    <source>
        <dbReference type="EMBL" id="KAK8246527.1"/>
    </source>
</evidence>
<evidence type="ECO:0000256" key="1">
    <source>
        <dbReference type="SAM" id="MobiDB-lite"/>
    </source>
</evidence>
<dbReference type="Proteomes" id="UP001492380">
    <property type="component" value="Unassembled WGS sequence"/>
</dbReference>
<feature type="compositionally biased region" description="Low complexity" evidence="1">
    <location>
        <begin position="26"/>
        <end position="36"/>
    </location>
</feature>
<keyword evidence="4" id="KW-1185">Reference proteome</keyword>
<feature type="region of interest" description="Disordered" evidence="1">
    <location>
        <begin position="1"/>
        <end position="90"/>
    </location>
</feature>
<feature type="domain" description="25S rRNA (uridine-N(3))-methyltransferase BMT5-like" evidence="2">
    <location>
        <begin position="94"/>
        <end position="286"/>
    </location>
</feature>
<feature type="compositionally biased region" description="Pro residues" evidence="1">
    <location>
        <begin position="74"/>
        <end position="86"/>
    </location>
</feature>
<dbReference type="Pfam" id="PF10354">
    <property type="entry name" value="BMT5-like"/>
    <property type="match status" value="1"/>
</dbReference>
<dbReference type="EMBL" id="JBBWRZ010000001">
    <property type="protein sequence ID" value="KAK8246527.1"/>
    <property type="molecule type" value="Genomic_DNA"/>
</dbReference>
<comment type="caution">
    <text evidence="3">The sequence shown here is derived from an EMBL/GenBank/DDBJ whole genome shotgun (WGS) entry which is preliminary data.</text>
</comment>
<gene>
    <name evidence="3" type="ORF">HDK90DRAFT_529825</name>
</gene>
<sequence>MTRKKKAAIFQKRARAAGPPKDKQAAKNAPQAQPPLKKQKSDARDAKPSTTSTPNKPADKQQQSQSQSQQAAPSAPPPPPPSPTIPFDPNERILLIGEGDFSFARSLVAHHGCADLLATCYDSAATLAEKYPQAVDNIAYIEGEGMRVAYEVDATNLGKSKEVKRGGMTEGLVGVEGGARSDDTAKARGRWDRIVFMFPHTGGKSTDVNRQVRFNQELLVSFFRSAMPLLSPSPPSPTPSTIIITLFEGEPYTLWNVRDLARHVGLKVQRSFKFQFDAYPGYRHARTLGNIEGGGGWKGEERAARTFVFEASDASGQSGGGQKGDKRKRKKGQDSDSDSD</sequence>
<dbReference type="InterPro" id="IPR019446">
    <property type="entry name" value="BMT5-like"/>
</dbReference>
<reference evidence="3 4" key="1">
    <citation type="submission" date="2024-04" db="EMBL/GenBank/DDBJ databases">
        <title>Phyllosticta paracitricarpa is synonymous to the EU quarantine fungus P. citricarpa based on phylogenomic analyses.</title>
        <authorList>
            <consortium name="Lawrence Berkeley National Laboratory"/>
            <person name="Van Ingen-Buijs V.A."/>
            <person name="Van Westerhoven A.C."/>
            <person name="Haridas S."/>
            <person name="Skiadas P."/>
            <person name="Martin F."/>
            <person name="Groenewald J.Z."/>
            <person name="Crous P.W."/>
            <person name="Seidl M.F."/>
        </authorList>
    </citation>
    <scope>NUCLEOTIDE SEQUENCE [LARGE SCALE GENOMIC DNA]</scope>
    <source>
        <strain evidence="3 4">CBS 123374</strain>
    </source>
</reference>
<organism evidence="3 4">
    <name type="scientific">Phyllosticta capitalensis</name>
    <dbReference type="NCBI Taxonomy" id="121624"/>
    <lineage>
        <taxon>Eukaryota</taxon>
        <taxon>Fungi</taxon>
        <taxon>Dikarya</taxon>
        <taxon>Ascomycota</taxon>
        <taxon>Pezizomycotina</taxon>
        <taxon>Dothideomycetes</taxon>
        <taxon>Dothideomycetes incertae sedis</taxon>
        <taxon>Botryosphaeriales</taxon>
        <taxon>Phyllostictaceae</taxon>
        <taxon>Phyllosticta</taxon>
    </lineage>
</organism>
<accession>A0ABR1Z2A1</accession>
<protein>
    <recommendedName>
        <fullName evidence="2">25S rRNA (uridine-N(3))-methyltransferase BMT5-like domain-containing protein</fullName>
    </recommendedName>
</protein>
<evidence type="ECO:0000313" key="4">
    <source>
        <dbReference type="Proteomes" id="UP001492380"/>
    </source>
</evidence>
<feature type="compositionally biased region" description="Basic residues" evidence="1">
    <location>
        <begin position="1"/>
        <end position="15"/>
    </location>
</feature>
<name>A0ABR1Z2A1_9PEZI</name>